<dbReference type="Gene3D" id="2.30.30.440">
    <property type="entry name" value="Domain of unknown function DUF1918"/>
    <property type="match status" value="1"/>
</dbReference>
<comment type="caution">
    <text evidence="2">The sequence shown here is derived from an EMBL/GenBank/DDBJ whole genome shotgun (WGS) entry which is preliminary data.</text>
</comment>
<sequence>MKAAVGDRITMAAEHVGERVREGTIREVHGEDGAPPYLVEWSDGHSGLIHPGPGSVLKCEHQESHSAGS</sequence>
<feature type="domain" description="DUF1918" evidence="1">
    <location>
        <begin position="1"/>
        <end position="55"/>
    </location>
</feature>
<dbReference type="InterPro" id="IPR015035">
    <property type="entry name" value="DUF1918"/>
</dbReference>
<dbReference type="Pfam" id="PF08940">
    <property type="entry name" value="DUF1918"/>
    <property type="match status" value="1"/>
</dbReference>
<reference evidence="2 3" key="1">
    <citation type="submission" date="2022-11" db="EMBL/GenBank/DDBJ databases">
        <title>Anaerobic phenanthrene biodegradation by a DNRA strain PheN6.</title>
        <authorList>
            <person name="Zhang Z."/>
        </authorList>
    </citation>
    <scope>NUCLEOTIDE SEQUENCE [LARGE SCALE GENOMIC DNA]</scope>
    <source>
        <strain evidence="2 3">PheN6</strain>
    </source>
</reference>
<dbReference type="EMBL" id="JAPFQL010000004">
    <property type="protein sequence ID" value="MDC5695974.1"/>
    <property type="molecule type" value="Genomic_DNA"/>
</dbReference>
<dbReference type="Proteomes" id="UP001150259">
    <property type="component" value="Unassembled WGS sequence"/>
</dbReference>
<name>A0ABT5GCM5_9MICO</name>
<evidence type="ECO:0000313" key="3">
    <source>
        <dbReference type="Proteomes" id="UP001150259"/>
    </source>
</evidence>
<protein>
    <submittedName>
        <fullName evidence="2">DUF1918 domain-containing protein</fullName>
    </submittedName>
</protein>
<evidence type="ECO:0000259" key="1">
    <source>
        <dbReference type="Pfam" id="PF08940"/>
    </source>
</evidence>
<organism evidence="2 3">
    <name type="scientific">Intrasporangium calvum</name>
    <dbReference type="NCBI Taxonomy" id="53358"/>
    <lineage>
        <taxon>Bacteria</taxon>
        <taxon>Bacillati</taxon>
        <taxon>Actinomycetota</taxon>
        <taxon>Actinomycetes</taxon>
        <taxon>Micrococcales</taxon>
        <taxon>Intrasporangiaceae</taxon>
        <taxon>Intrasporangium</taxon>
    </lineage>
</organism>
<keyword evidence="3" id="KW-1185">Reference proteome</keyword>
<dbReference type="SUPFAM" id="SSF50118">
    <property type="entry name" value="Cell growth inhibitor/plasmid maintenance toxic component"/>
    <property type="match status" value="1"/>
</dbReference>
<gene>
    <name evidence="2" type="ORF">OO014_01800</name>
</gene>
<dbReference type="RefSeq" id="WP_272460547.1">
    <property type="nucleotide sequence ID" value="NZ_JAPFQL010000004.1"/>
</dbReference>
<evidence type="ECO:0000313" key="2">
    <source>
        <dbReference type="EMBL" id="MDC5695974.1"/>
    </source>
</evidence>
<proteinExistence type="predicted"/>
<accession>A0ABT5GCM5</accession>